<evidence type="ECO:0000313" key="4">
    <source>
        <dbReference type="Proteomes" id="UP000295310"/>
    </source>
</evidence>
<name>A0A4R6BFE4_9STAP</name>
<keyword evidence="4" id="KW-1185">Reference proteome</keyword>
<gene>
    <name evidence="3" type="ORF">ERX27_02105</name>
</gene>
<dbReference type="InterPro" id="IPR003018">
    <property type="entry name" value="GAF"/>
</dbReference>
<dbReference type="GO" id="GO:0033745">
    <property type="term" value="F:L-methionine-(R)-S-oxide reductase activity"/>
    <property type="evidence" value="ECO:0007669"/>
    <property type="project" value="TreeGrafter"/>
</dbReference>
<sequence length="158" mass="17246">MFQPGQIKDYQALNTALDHLLTGESDVISHLANASSLLNYFLDDVNWVGFYTMKNGQLQLGPFQGLPACVTIPVGRGVCGTAVSDNRTMRIADVHVFPGHIACDANSKSEIVIPITVNDEVYGVLDIDAPITDRFTEEDQTGLEAFVRVLEKHLAQAN</sequence>
<accession>A0A4R6BFE4</accession>
<dbReference type="PANTHER" id="PTHR21021:SF15">
    <property type="entry name" value="FREE METHIONINE-R-SULFOXIDE REDUCTASE"/>
    <property type="match status" value="1"/>
</dbReference>
<proteinExistence type="inferred from homology"/>
<protein>
    <submittedName>
        <fullName evidence="3">GAF domain-containing protein</fullName>
    </submittedName>
</protein>
<reference evidence="3 4" key="1">
    <citation type="submission" date="2019-01" db="EMBL/GenBank/DDBJ databases">
        <title>Draft genome sequences of the type strains of six Macrococcus species.</title>
        <authorList>
            <person name="Mazhar S."/>
            <person name="Altermann E."/>
            <person name="Hill C."/>
            <person name="Mcauliffe O."/>
        </authorList>
    </citation>
    <scope>NUCLEOTIDE SEQUENCE [LARGE SCALE GENOMIC DNA]</scope>
    <source>
        <strain evidence="3 4">CCM4811</strain>
    </source>
</reference>
<dbReference type="FunFam" id="3.30.450.40:FF:000008">
    <property type="entry name" value="GAF domain-containing proteins"/>
    <property type="match status" value="1"/>
</dbReference>
<dbReference type="OrthoDB" id="9796252at2"/>
<dbReference type="InterPro" id="IPR000614">
    <property type="entry name" value="FRMsr_CS"/>
</dbReference>
<dbReference type="SMART" id="SM00065">
    <property type="entry name" value="GAF"/>
    <property type="match status" value="1"/>
</dbReference>
<dbReference type="InterPro" id="IPR051330">
    <property type="entry name" value="Phosphatase_reg/MetRdx"/>
</dbReference>
<dbReference type="PANTHER" id="PTHR21021">
    <property type="entry name" value="GAF/PUTATIVE CYTOSKELETAL PROTEIN"/>
    <property type="match status" value="1"/>
</dbReference>
<organism evidence="3 4">
    <name type="scientific">Macrococcus brunensis</name>
    <dbReference type="NCBI Taxonomy" id="198483"/>
    <lineage>
        <taxon>Bacteria</taxon>
        <taxon>Bacillati</taxon>
        <taxon>Bacillota</taxon>
        <taxon>Bacilli</taxon>
        <taxon>Bacillales</taxon>
        <taxon>Staphylococcaceae</taxon>
        <taxon>Macrococcus</taxon>
    </lineage>
</organism>
<dbReference type="GO" id="GO:0005829">
    <property type="term" value="C:cytosol"/>
    <property type="evidence" value="ECO:0007669"/>
    <property type="project" value="TreeGrafter"/>
</dbReference>
<feature type="domain" description="GAF" evidence="2">
    <location>
        <begin position="26"/>
        <end position="158"/>
    </location>
</feature>
<dbReference type="Gene3D" id="3.30.450.40">
    <property type="match status" value="1"/>
</dbReference>
<evidence type="ECO:0000256" key="1">
    <source>
        <dbReference type="ARBA" id="ARBA00038454"/>
    </source>
</evidence>
<dbReference type="Proteomes" id="UP000295310">
    <property type="component" value="Unassembled WGS sequence"/>
</dbReference>
<dbReference type="EMBL" id="SCWA01000003">
    <property type="protein sequence ID" value="TDL98591.1"/>
    <property type="molecule type" value="Genomic_DNA"/>
</dbReference>
<dbReference type="SUPFAM" id="SSF55781">
    <property type="entry name" value="GAF domain-like"/>
    <property type="match status" value="1"/>
</dbReference>
<evidence type="ECO:0000313" key="3">
    <source>
        <dbReference type="EMBL" id="TDL98591.1"/>
    </source>
</evidence>
<dbReference type="Pfam" id="PF01590">
    <property type="entry name" value="GAF"/>
    <property type="match status" value="1"/>
</dbReference>
<dbReference type="PROSITE" id="PS01320">
    <property type="entry name" value="UPF0067"/>
    <property type="match status" value="1"/>
</dbReference>
<evidence type="ECO:0000259" key="2">
    <source>
        <dbReference type="SMART" id="SM00065"/>
    </source>
</evidence>
<dbReference type="RefSeq" id="WP_133431184.1">
    <property type="nucleotide sequence ID" value="NZ_SCWA01000003.1"/>
</dbReference>
<dbReference type="AlphaFoldDB" id="A0A4R6BFE4"/>
<dbReference type="InterPro" id="IPR029016">
    <property type="entry name" value="GAF-like_dom_sf"/>
</dbReference>
<comment type="similarity">
    <text evidence="1">Belongs to the free Met sulfoxide reductase family.</text>
</comment>
<comment type="caution">
    <text evidence="3">The sequence shown here is derived from an EMBL/GenBank/DDBJ whole genome shotgun (WGS) entry which is preliminary data.</text>
</comment>